<organism evidence="1 2">
    <name type="scientific">Caerostris extrusa</name>
    <name type="common">Bark spider</name>
    <name type="synonym">Caerostris bankana</name>
    <dbReference type="NCBI Taxonomy" id="172846"/>
    <lineage>
        <taxon>Eukaryota</taxon>
        <taxon>Metazoa</taxon>
        <taxon>Ecdysozoa</taxon>
        <taxon>Arthropoda</taxon>
        <taxon>Chelicerata</taxon>
        <taxon>Arachnida</taxon>
        <taxon>Araneae</taxon>
        <taxon>Araneomorphae</taxon>
        <taxon>Entelegynae</taxon>
        <taxon>Araneoidea</taxon>
        <taxon>Araneidae</taxon>
        <taxon>Caerostris</taxon>
    </lineage>
</organism>
<proteinExistence type="predicted"/>
<sequence>MATVTLTFTRAFWGLEQRNREQIGVERRRQSMELVLFDWPHRGGGDGERLKIRTCAQNKALLSERFVKKDFSCAWLKNEFLKEKGALMFEEKFLRQEIRKNSPGTDSSVCRVNRECNGLWECFEAMSSGKGFGKV</sequence>
<dbReference type="AlphaFoldDB" id="A0AAV4W952"/>
<dbReference type="EMBL" id="BPLR01015761">
    <property type="protein sequence ID" value="GIY78481.1"/>
    <property type="molecule type" value="Genomic_DNA"/>
</dbReference>
<evidence type="ECO:0000313" key="1">
    <source>
        <dbReference type="EMBL" id="GIY78481.1"/>
    </source>
</evidence>
<protein>
    <submittedName>
        <fullName evidence="1">Uncharacterized protein</fullName>
    </submittedName>
</protein>
<keyword evidence="2" id="KW-1185">Reference proteome</keyword>
<comment type="caution">
    <text evidence="1">The sequence shown here is derived from an EMBL/GenBank/DDBJ whole genome shotgun (WGS) entry which is preliminary data.</text>
</comment>
<evidence type="ECO:0000313" key="2">
    <source>
        <dbReference type="Proteomes" id="UP001054945"/>
    </source>
</evidence>
<reference evidence="1 2" key="1">
    <citation type="submission" date="2021-06" db="EMBL/GenBank/DDBJ databases">
        <title>Caerostris extrusa draft genome.</title>
        <authorList>
            <person name="Kono N."/>
            <person name="Arakawa K."/>
        </authorList>
    </citation>
    <scope>NUCLEOTIDE SEQUENCE [LARGE SCALE GENOMIC DNA]</scope>
</reference>
<name>A0AAV4W952_CAEEX</name>
<dbReference type="Proteomes" id="UP001054945">
    <property type="component" value="Unassembled WGS sequence"/>
</dbReference>
<accession>A0AAV4W952</accession>
<gene>
    <name evidence="1" type="ORF">CEXT_346361</name>
</gene>